<evidence type="ECO:0000313" key="2">
    <source>
        <dbReference type="Proteomes" id="UP000319894"/>
    </source>
</evidence>
<dbReference type="RefSeq" id="WP_144262657.1">
    <property type="nucleotide sequence ID" value="NZ_QMDX01000009.1"/>
</dbReference>
<dbReference type="OrthoDB" id="225920at2157"/>
<dbReference type="Proteomes" id="UP000319894">
    <property type="component" value="Unassembled WGS sequence"/>
</dbReference>
<dbReference type="InterPro" id="IPR043952">
    <property type="entry name" value="DUF5783"/>
</dbReference>
<proteinExistence type="predicted"/>
<dbReference type="InParanoid" id="A0A554MXV3"/>
<dbReference type="Pfam" id="PF19095">
    <property type="entry name" value="DUF5783"/>
    <property type="match status" value="1"/>
</dbReference>
<keyword evidence="2" id="KW-1185">Reference proteome</keyword>
<dbReference type="AlphaFoldDB" id="A0A554MXV3"/>
<name>A0A554MXV3_9EURY</name>
<protein>
    <submittedName>
        <fullName evidence="1">Uncharacterized protein</fullName>
    </submittedName>
</protein>
<dbReference type="EMBL" id="QMDX01000009">
    <property type="protein sequence ID" value="TSD09968.1"/>
    <property type="molecule type" value="Genomic_DNA"/>
</dbReference>
<evidence type="ECO:0000313" key="1">
    <source>
        <dbReference type="EMBL" id="TSD09968.1"/>
    </source>
</evidence>
<accession>A0A554MXV3</accession>
<comment type="caution">
    <text evidence="1">The sequence shown here is derived from an EMBL/GenBank/DDBJ whole genome shotgun (WGS) entry which is preliminary data.</text>
</comment>
<sequence>MPEFDADRFAEAKYVDYLTDLQQAYKNAFDRMNDRFDSKLVHAIDQQVLNESEPFYEGAGRFRLELPEDPADRVTGVVVDEEKLDGVLGTYAETVEREIARRFGFDPDEGSATAAE</sequence>
<reference evidence="1 2" key="1">
    <citation type="submission" date="2018-06" db="EMBL/GenBank/DDBJ databases">
        <title>Natronomonas sp. F16-60 a new haloarchaeon isolated from a solar saltern of Isla Cristina, Huelva, Spain.</title>
        <authorList>
            <person name="Duran-Viseras A."/>
            <person name="Sanchez-Porro C."/>
            <person name="Ventosa A."/>
        </authorList>
    </citation>
    <scope>NUCLEOTIDE SEQUENCE [LARGE SCALE GENOMIC DNA]</scope>
    <source>
        <strain evidence="1 2">F16-60</strain>
    </source>
</reference>
<organism evidence="1 2">
    <name type="scientific">Haloglomus irregulare</name>
    <dbReference type="NCBI Taxonomy" id="2234134"/>
    <lineage>
        <taxon>Archaea</taxon>
        <taxon>Methanobacteriati</taxon>
        <taxon>Methanobacteriota</taxon>
        <taxon>Stenosarchaea group</taxon>
        <taxon>Halobacteria</taxon>
        <taxon>Halobacteriales</taxon>
        <taxon>Natronomonadaceae</taxon>
        <taxon>Haloglomus</taxon>
    </lineage>
</organism>
<gene>
    <name evidence="1" type="ORF">DP107_13335</name>
</gene>